<proteinExistence type="inferred from homology"/>
<organism evidence="3 4">
    <name type="scientific">Psychroserpens luteus</name>
    <dbReference type="NCBI Taxonomy" id="1434066"/>
    <lineage>
        <taxon>Bacteria</taxon>
        <taxon>Pseudomonadati</taxon>
        <taxon>Bacteroidota</taxon>
        <taxon>Flavobacteriia</taxon>
        <taxon>Flavobacteriales</taxon>
        <taxon>Flavobacteriaceae</taxon>
        <taxon>Psychroserpens</taxon>
    </lineage>
</organism>
<dbReference type="CDD" id="cd00293">
    <property type="entry name" value="USP-like"/>
    <property type="match status" value="1"/>
</dbReference>
<evidence type="ECO:0000313" key="3">
    <source>
        <dbReference type="EMBL" id="MFD2914606.1"/>
    </source>
</evidence>
<accession>A0ABW5ZQ44</accession>
<dbReference type="Pfam" id="PF00582">
    <property type="entry name" value="Usp"/>
    <property type="match status" value="1"/>
</dbReference>
<keyword evidence="4" id="KW-1185">Reference proteome</keyword>
<dbReference type="EMBL" id="JBHUOS010000001">
    <property type="protein sequence ID" value="MFD2914606.1"/>
    <property type="molecule type" value="Genomic_DNA"/>
</dbReference>
<dbReference type="Proteomes" id="UP001597548">
    <property type="component" value="Unassembled WGS sequence"/>
</dbReference>
<evidence type="ECO:0000259" key="2">
    <source>
        <dbReference type="Pfam" id="PF00582"/>
    </source>
</evidence>
<gene>
    <name evidence="3" type="ORF">ACFS29_03065</name>
</gene>
<protein>
    <submittedName>
        <fullName evidence="3">Universal stress protein</fullName>
    </submittedName>
</protein>
<reference evidence="4" key="1">
    <citation type="journal article" date="2019" name="Int. J. Syst. Evol. Microbiol.">
        <title>The Global Catalogue of Microorganisms (GCM) 10K type strain sequencing project: providing services to taxonomists for standard genome sequencing and annotation.</title>
        <authorList>
            <consortium name="The Broad Institute Genomics Platform"/>
            <consortium name="The Broad Institute Genome Sequencing Center for Infectious Disease"/>
            <person name="Wu L."/>
            <person name="Ma J."/>
        </authorList>
    </citation>
    <scope>NUCLEOTIDE SEQUENCE [LARGE SCALE GENOMIC DNA]</scope>
    <source>
        <strain evidence="4">KCTC 32514</strain>
    </source>
</reference>
<comment type="similarity">
    <text evidence="1">Belongs to the universal stress protein A family.</text>
</comment>
<comment type="caution">
    <text evidence="3">The sequence shown here is derived from an EMBL/GenBank/DDBJ whole genome shotgun (WGS) entry which is preliminary data.</text>
</comment>
<dbReference type="InterPro" id="IPR006016">
    <property type="entry name" value="UspA"/>
</dbReference>
<evidence type="ECO:0000256" key="1">
    <source>
        <dbReference type="ARBA" id="ARBA00008791"/>
    </source>
</evidence>
<dbReference type="Gene3D" id="3.40.50.12370">
    <property type="match status" value="1"/>
</dbReference>
<dbReference type="InterPro" id="IPR006015">
    <property type="entry name" value="Universal_stress_UspA"/>
</dbReference>
<dbReference type="PANTHER" id="PTHR46268">
    <property type="entry name" value="STRESS RESPONSE PROTEIN NHAX"/>
    <property type="match status" value="1"/>
</dbReference>
<feature type="domain" description="UspA" evidence="2">
    <location>
        <begin position="1"/>
        <end position="147"/>
    </location>
</feature>
<evidence type="ECO:0000313" key="4">
    <source>
        <dbReference type="Proteomes" id="UP001597548"/>
    </source>
</evidence>
<name>A0ABW5ZQ44_9FLAO</name>
<sequence length="289" mass="32511">MKTILNVTDYSENSVAALKYAHSLSKAIGAHLKVIHIFDYPTMLDGLSLKAQDAFPDIEGDAFRKHNLKLNNFCKEHLGTDLDKMNITVEAIEDKSVVNGIISIANKITPLLITTGMKGGSALREIIMGNTTKHLLEQSPCPVLAIPEDTSYTQIKTIVYATDFEEEDIDAINKLTEIAEPLNAKIKIVHVSSLNKTIGIEEKKNIEDKIHKYIKYSNIELDLLYSDDVFNDLKIYFGKTNANLIAMLERENDGMSSKVFHRDLVKKMESYGRIPLMSFNANNYSIFHL</sequence>
<dbReference type="PANTHER" id="PTHR46268:SF6">
    <property type="entry name" value="UNIVERSAL STRESS PROTEIN UP12"/>
    <property type="match status" value="1"/>
</dbReference>
<dbReference type="SUPFAM" id="SSF52402">
    <property type="entry name" value="Adenine nucleotide alpha hydrolases-like"/>
    <property type="match status" value="2"/>
</dbReference>
<dbReference type="PRINTS" id="PR01438">
    <property type="entry name" value="UNVRSLSTRESS"/>
</dbReference>
<dbReference type="RefSeq" id="WP_194507712.1">
    <property type="nucleotide sequence ID" value="NZ_JADILU010000003.1"/>
</dbReference>